<protein>
    <recommendedName>
        <fullName evidence="3">F-box domain-containing protein</fullName>
    </recommendedName>
</protein>
<dbReference type="SUPFAM" id="SSF81383">
    <property type="entry name" value="F-box domain"/>
    <property type="match status" value="1"/>
</dbReference>
<sequence length="419" mass="48290">MDTLPLELKQRVCSYLTTKDLKSLRLASKVYSVAACRYLLPRIFLFNHPDSCQEVQDIANHSDLNQSVTTLIVDTSCLRSLLKYDSWVREFVEVESDKTQQSERSSSASSLDARTQRILHRNNLRERWASYCASQKDCLRNSILSSIALAFLRCPRLKNLVVECHINQEFRVRSSFGMLKKREQFYRSVASSNAQRSSSKYDWSWESMQFDIWDVLKPVHDAARSLNSLVLLDADLTCPLDWTPPATSIFRSLKHLRQINCPTNFLTHIVASAPGLKSFGTFDRWHLRRYPSVPSLISGPLLPKLRACSFTCVAEGEDLIQFLLRHAHTLQQLRIDNTLGPLSDWSRFVTSVRGKLPNLRRVDLKHLATFTAGWGLGPYFTEYDILQNHKHKLELSLTGIEDGLWEDYEQMFFPEKIEL</sequence>
<dbReference type="InterPro" id="IPR036047">
    <property type="entry name" value="F-box-like_dom_sf"/>
</dbReference>
<comment type="caution">
    <text evidence="1">The sequence shown here is derived from an EMBL/GenBank/DDBJ whole genome shotgun (WGS) entry which is preliminary data.</text>
</comment>
<accession>A0ABR0TSH7</accession>
<dbReference type="Proteomes" id="UP001341245">
    <property type="component" value="Unassembled WGS sequence"/>
</dbReference>
<evidence type="ECO:0000313" key="1">
    <source>
        <dbReference type="EMBL" id="KAK6006815.1"/>
    </source>
</evidence>
<evidence type="ECO:0008006" key="3">
    <source>
        <dbReference type="Google" id="ProtNLM"/>
    </source>
</evidence>
<name>A0ABR0TSH7_AURPU</name>
<organism evidence="1 2">
    <name type="scientific">Aureobasidium pullulans</name>
    <name type="common">Black yeast</name>
    <name type="synonym">Pullularia pullulans</name>
    <dbReference type="NCBI Taxonomy" id="5580"/>
    <lineage>
        <taxon>Eukaryota</taxon>
        <taxon>Fungi</taxon>
        <taxon>Dikarya</taxon>
        <taxon>Ascomycota</taxon>
        <taxon>Pezizomycotina</taxon>
        <taxon>Dothideomycetes</taxon>
        <taxon>Dothideomycetidae</taxon>
        <taxon>Dothideales</taxon>
        <taxon>Saccotheciaceae</taxon>
        <taxon>Aureobasidium</taxon>
    </lineage>
</organism>
<keyword evidence="2" id="KW-1185">Reference proteome</keyword>
<dbReference type="EMBL" id="JASGXD010000003">
    <property type="protein sequence ID" value="KAK6006815.1"/>
    <property type="molecule type" value="Genomic_DNA"/>
</dbReference>
<gene>
    <name evidence="1" type="ORF">QM012_005823</name>
</gene>
<proteinExistence type="predicted"/>
<evidence type="ECO:0000313" key="2">
    <source>
        <dbReference type="Proteomes" id="UP001341245"/>
    </source>
</evidence>
<reference evidence="1 2" key="1">
    <citation type="submission" date="2023-11" db="EMBL/GenBank/DDBJ databases">
        <title>Draft genome sequence and annotation of the polyextremotolerant black yeast-like fungus Aureobasidium pullulans NRRL 62042.</title>
        <authorList>
            <person name="Dielentheis-Frenken M.R.E."/>
            <person name="Wibberg D."/>
            <person name="Blank L.M."/>
            <person name="Tiso T."/>
        </authorList>
    </citation>
    <scope>NUCLEOTIDE SEQUENCE [LARGE SCALE GENOMIC DNA]</scope>
    <source>
        <strain evidence="1 2">NRRL 62042</strain>
    </source>
</reference>
<dbReference type="SUPFAM" id="SSF52047">
    <property type="entry name" value="RNI-like"/>
    <property type="match status" value="1"/>
</dbReference>